<evidence type="ECO:0000259" key="4">
    <source>
        <dbReference type="PROSITE" id="PS51203"/>
    </source>
</evidence>
<evidence type="ECO:0000259" key="3">
    <source>
        <dbReference type="PROSITE" id="PS01031"/>
    </source>
</evidence>
<feature type="domain" description="SHSP" evidence="3">
    <location>
        <begin position="29"/>
        <end position="144"/>
    </location>
</feature>
<dbReference type="Proteomes" id="UP000431264">
    <property type="component" value="Unassembled WGS sequence"/>
</dbReference>
<proteinExistence type="inferred from homology"/>
<comment type="caution">
    <text evidence="5">The sequence shown here is derived from an EMBL/GenBank/DDBJ whole genome shotgun (WGS) entry which is preliminary data.</text>
</comment>
<evidence type="ECO:0000313" key="6">
    <source>
        <dbReference type="Proteomes" id="UP000431264"/>
    </source>
</evidence>
<dbReference type="PROSITE" id="PS51203">
    <property type="entry name" value="CS"/>
    <property type="match status" value="1"/>
</dbReference>
<dbReference type="RefSeq" id="WP_140998667.1">
    <property type="nucleotide sequence ID" value="NZ_VDCZ01000011.1"/>
</dbReference>
<dbReference type="Gene3D" id="2.60.40.790">
    <property type="match status" value="1"/>
</dbReference>
<dbReference type="InterPro" id="IPR031107">
    <property type="entry name" value="Small_HSP"/>
</dbReference>
<accession>A0A6I4IU34</accession>
<evidence type="ECO:0000256" key="2">
    <source>
        <dbReference type="RuleBase" id="RU003616"/>
    </source>
</evidence>
<organism evidence="5 6">
    <name type="scientific">Flavobacterium profundi</name>
    <dbReference type="NCBI Taxonomy" id="1774945"/>
    <lineage>
        <taxon>Bacteria</taxon>
        <taxon>Pseudomonadati</taxon>
        <taxon>Bacteroidota</taxon>
        <taxon>Flavobacteriia</taxon>
        <taxon>Flavobacteriales</taxon>
        <taxon>Flavobacteriaceae</taxon>
        <taxon>Flavobacterium</taxon>
    </lineage>
</organism>
<keyword evidence="6" id="KW-1185">Reference proteome</keyword>
<dbReference type="PANTHER" id="PTHR11527">
    <property type="entry name" value="HEAT-SHOCK PROTEIN 20 FAMILY MEMBER"/>
    <property type="match status" value="1"/>
</dbReference>
<gene>
    <name evidence="5" type="ORF">GOQ30_13780</name>
</gene>
<name>A0A6I4IU34_9FLAO</name>
<dbReference type="InterPro" id="IPR002068">
    <property type="entry name" value="A-crystallin/Hsp20_dom"/>
</dbReference>
<dbReference type="EMBL" id="WQLW01000011">
    <property type="protein sequence ID" value="MVO10238.1"/>
    <property type="molecule type" value="Genomic_DNA"/>
</dbReference>
<dbReference type="InterPro" id="IPR007052">
    <property type="entry name" value="CS_dom"/>
</dbReference>
<dbReference type="InterPro" id="IPR008978">
    <property type="entry name" value="HSP20-like_chaperone"/>
</dbReference>
<dbReference type="OrthoDB" id="9814487at2"/>
<protein>
    <submittedName>
        <fullName evidence="5">Hsp20 family protein</fullName>
    </submittedName>
</protein>
<evidence type="ECO:0000313" key="5">
    <source>
        <dbReference type="EMBL" id="MVO10238.1"/>
    </source>
</evidence>
<reference evidence="6" key="1">
    <citation type="submission" date="2019-05" db="EMBL/GenBank/DDBJ databases">
        <title>Flavobacterium profundi sp. nov., isolated from a deep-sea seamount.</title>
        <authorList>
            <person name="Zhang D.-C."/>
        </authorList>
    </citation>
    <scope>NUCLEOTIDE SEQUENCE [LARGE SCALE GENOMIC DNA]</scope>
    <source>
        <strain evidence="6">TP390</strain>
    </source>
</reference>
<evidence type="ECO:0000256" key="1">
    <source>
        <dbReference type="PROSITE-ProRule" id="PRU00285"/>
    </source>
</evidence>
<dbReference type="Pfam" id="PF00011">
    <property type="entry name" value="HSP20"/>
    <property type="match status" value="1"/>
</dbReference>
<sequence length="144" mass="16496">MNLVKTNPKLFFPSVMEDFLKPDFMGGVQSFSNTIPAVNIKETETDFTIELASPGLKKEDFNIEIDENVLTISSERKLESESQNENGKYTRKEFSFSSFKRSFNLPETVKEEDIKANYENGVLHVLLPKKEEALPKPKRFIEIG</sequence>
<dbReference type="SUPFAM" id="SSF49764">
    <property type="entry name" value="HSP20-like chaperones"/>
    <property type="match status" value="1"/>
</dbReference>
<comment type="similarity">
    <text evidence="1 2">Belongs to the small heat shock protein (HSP20) family.</text>
</comment>
<dbReference type="AlphaFoldDB" id="A0A6I4IU34"/>
<dbReference type="PROSITE" id="PS01031">
    <property type="entry name" value="SHSP"/>
    <property type="match status" value="1"/>
</dbReference>
<feature type="domain" description="CS" evidence="4">
    <location>
        <begin position="33"/>
        <end position="141"/>
    </location>
</feature>